<evidence type="ECO:0000313" key="2">
    <source>
        <dbReference type="EMBL" id="KAE8716330.1"/>
    </source>
</evidence>
<organism evidence="2 3">
    <name type="scientific">Hibiscus syriacus</name>
    <name type="common">Rose of Sharon</name>
    <dbReference type="NCBI Taxonomy" id="106335"/>
    <lineage>
        <taxon>Eukaryota</taxon>
        <taxon>Viridiplantae</taxon>
        <taxon>Streptophyta</taxon>
        <taxon>Embryophyta</taxon>
        <taxon>Tracheophyta</taxon>
        <taxon>Spermatophyta</taxon>
        <taxon>Magnoliopsida</taxon>
        <taxon>eudicotyledons</taxon>
        <taxon>Gunneridae</taxon>
        <taxon>Pentapetalae</taxon>
        <taxon>rosids</taxon>
        <taxon>malvids</taxon>
        <taxon>Malvales</taxon>
        <taxon>Malvaceae</taxon>
        <taxon>Malvoideae</taxon>
        <taxon>Hibiscus</taxon>
    </lineage>
</organism>
<proteinExistence type="predicted"/>
<dbReference type="InterPro" id="IPR053151">
    <property type="entry name" value="RNase_H-like"/>
</dbReference>
<dbReference type="EMBL" id="VEPZ02000848">
    <property type="protein sequence ID" value="KAE8716330.1"/>
    <property type="molecule type" value="Genomic_DNA"/>
</dbReference>
<dbReference type="SUPFAM" id="SSF53098">
    <property type="entry name" value="Ribonuclease H-like"/>
    <property type="match status" value="1"/>
</dbReference>
<dbReference type="InterPro" id="IPR036397">
    <property type="entry name" value="RNaseH_sf"/>
</dbReference>
<name>A0A6A3BGW2_HIBSY</name>
<dbReference type="InterPro" id="IPR044730">
    <property type="entry name" value="RNase_H-like_dom_plant"/>
</dbReference>
<keyword evidence="3" id="KW-1185">Reference proteome</keyword>
<evidence type="ECO:0000259" key="1">
    <source>
        <dbReference type="Pfam" id="PF13456"/>
    </source>
</evidence>
<dbReference type="AlphaFoldDB" id="A0A6A3BGW2"/>
<dbReference type="PANTHER" id="PTHR47723:SF19">
    <property type="entry name" value="POLYNUCLEOTIDYL TRANSFERASE, RIBONUCLEASE H-LIKE SUPERFAMILY PROTEIN"/>
    <property type="match status" value="1"/>
</dbReference>
<dbReference type="Pfam" id="PF13456">
    <property type="entry name" value="RVT_3"/>
    <property type="match status" value="1"/>
</dbReference>
<accession>A0A6A3BGW2</accession>
<dbReference type="Gene3D" id="3.30.420.10">
    <property type="entry name" value="Ribonuclease H-like superfamily/Ribonuclease H"/>
    <property type="match status" value="1"/>
</dbReference>
<dbReference type="CDD" id="cd06222">
    <property type="entry name" value="RNase_H_like"/>
    <property type="match status" value="1"/>
</dbReference>
<reference evidence="2" key="1">
    <citation type="submission" date="2019-09" db="EMBL/GenBank/DDBJ databases">
        <title>Draft genome information of white flower Hibiscus syriacus.</title>
        <authorList>
            <person name="Kim Y.-M."/>
        </authorList>
    </citation>
    <scope>NUCLEOTIDE SEQUENCE [LARGE SCALE GENOMIC DNA]</scope>
    <source>
        <strain evidence="2">YM2019G1</strain>
    </source>
</reference>
<dbReference type="Proteomes" id="UP000436088">
    <property type="component" value="Unassembled WGS sequence"/>
</dbReference>
<protein>
    <recommendedName>
        <fullName evidence="1">RNase H type-1 domain-containing protein</fullName>
    </recommendedName>
</protein>
<dbReference type="InterPro" id="IPR012337">
    <property type="entry name" value="RNaseH-like_sf"/>
</dbReference>
<dbReference type="GO" id="GO:0004523">
    <property type="term" value="F:RNA-DNA hybrid ribonuclease activity"/>
    <property type="evidence" value="ECO:0007669"/>
    <property type="project" value="InterPro"/>
</dbReference>
<sequence>MNTEVKQTIWIKPLTDWYKVNTDARQNTINENTTCGRVIRDHNRKWIVGFYKYIGICSILEAKLWAVYTGMMTAWDQGVQQLEVETDGNQVEDSLAKKASSGELDVRIIHEPPQSVIKMLQDDCEGYPQ</sequence>
<feature type="domain" description="RNase H type-1" evidence="1">
    <location>
        <begin position="21"/>
        <end position="100"/>
    </location>
</feature>
<dbReference type="PANTHER" id="PTHR47723">
    <property type="entry name" value="OS05G0353850 PROTEIN"/>
    <property type="match status" value="1"/>
</dbReference>
<evidence type="ECO:0000313" key="3">
    <source>
        <dbReference type="Proteomes" id="UP000436088"/>
    </source>
</evidence>
<dbReference type="GO" id="GO:0003676">
    <property type="term" value="F:nucleic acid binding"/>
    <property type="evidence" value="ECO:0007669"/>
    <property type="project" value="InterPro"/>
</dbReference>
<comment type="caution">
    <text evidence="2">The sequence shown here is derived from an EMBL/GenBank/DDBJ whole genome shotgun (WGS) entry which is preliminary data.</text>
</comment>
<dbReference type="InterPro" id="IPR002156">
    <property type="entry name" value="RNaseH_domain"/>
</dbReference>
<gene>
    <name evidence="2" type="ORF">F3Y22_tig00110123pilonHSYRG00063</name>
</gene>